<dbReference type="EMBL" id="QGHC01000006">
    <property type="protein sequence ID" value="PWK87771.1"/>
    <property type="molecule type" value="Genomic_DNA"/>
</dbReference>
<accession>A0A316I5K4</accession>
<evidence type="ECO:0000256" key="2">
    <source>
        <dbReference type="ARBA" id="ARBA00022475"/>
    </source>
</evidence>
<evidence type="ECO:0000256" key="3">
    <source>
        <dbReference type="ARBA" id="ARBA00022692"/>
    </source>
</evidence>
<feature type="transmembrane region" description="Helical" evidence="8">
    <location>
        <begin position="326"/>
        <end position="351"/>
    </location>
</feature>
<feature type="transmembrane region" description="Helical" evidence="8">
    <location>
        <begin position="99"/>
        <end position="118"/>
    </location>
</feature>
<feature type="transmembrane region" description="Helical" evidence="8">
    <location>
        <begin position="124"/>
        <end position="143"/>
    </location>
</feature>
<evidence type="ECO:0000259" key="9">
    <source>
        <dbReference type="Pfam" id="PF13515"/>
    </source>
</evidence>
<evidence type="ECO:0000256" key="5">
    <source>
        <dbReference type="ARBA" id="ARBA00023136"/>
    </source>
</evidence>
<keyword evidence="4 8" id="KW-1133">Transmembrane helix</keyword>
<dbReference type="PANTHER" id="PTHR30509:SF9">
    <property type="entry name" value="MULTIDRUG RESISTANCE PROTEIN MDTO"/>
    <property type="match status" value="1"/>
</dbReference>
<dbReference type="PANTHER" id="PTHR30509">
    <property type="entry name" value="P-HYDROXYBENZOIC ACID EFFLUX PUMP SUBUNIT-RELATED"/>
    <property type="match status" value="1"/>
</dbReference>
<proteinExistence type="inferred from homology"/>
<comment type="similarity">
    <text evidence="6">Belongs to the YccS/YhfK family.</text>
</comment>
<keyword evidence="2" id="KW-1003">Cell membrane</keyword>
<feature type="region of interest" description="Disordered" evidence="7">
    <location>
        <begin position="1"/>
        <end position="24"/>
    </location>
</feature>
<dbReference type="AlphaFoldDB" id="A0A316I5K4"/>
<feature type="transmembrane region" description="Helical" evidence="8">
    <location>
        <begin position="301"/>
        <end position="319"/>
    </location>
</feature>
<comment type="caution">
    <text evidence="10">The sequence shown here is derived from an EMBL/GenBank/DDBJ whole genome shotgun (WGS) entry which is preliminary data.</text>
</comment>
<protein>
    <submittedName>
        <fullName evidence="10">Fusaric acid resistance family protein</fullName>
    </submittedName>
</protein>
<evidence type="ECO:0000313" key="10">
    <source>
        <dbReference type="EMBL" id="PWK87771.1"/>
    </source>
</evidence>
<keyword evidence="11" id="KW-1185">Reference proteome</keyword>
<dbReference type="Proteomes" id="UP000245812">
    <property type="component" value="Unassembled WGS sequence"/>
</dbReference>
<gene>
    <name evidence="10" type="ORF">C7456_106264</name>
</gene>
<evidence type="ECO:0000256" key="8">
    <source>
        <dbReference type="SAM" id="Phobius"/>
    </source>
</evidence>
<sequence>MDRAVGRKPVARSGPTIAAPSSPVTRMKPGLSAWLGAARATAAALLPPLAEAVTTMLAALATLLCTLPLAPGRGPAVLAVVLSLSLSRSQLDRDLRGRLEAALALPLVGLVAVGVGLLLRHAPWLGAAAFVAGMSVPVWLRRFGPLARRAGALVALPFVTLLTVPHARAEPGGLLPAPLAPVAVALLALLWVSLCHALARRLRLLPRVRPPEPAPAAAREGTLRPAASTRMAIQMAVALAASFAVGYLCFAERWSWIVLTAFIVNSGNRGRLDVAHKSGLRVLGAAAGTVLALTLSLHAGAGWPTAALILAALFLGVWLRPLGYAWWALFVTLALALLQGFAGAPPAALLWQRLEEIVIGALIGVAAAWFVLPVRSTDMLRRRLADALAALAEALDPATASRSPAGFVAALERLQQAARPFRSARLLTRRLRRRQPADWADALAACRADAVRLIEQGATPGRARQAVGQARRALREPERLLPALQELRRALAG</sequence>
<dbReference type="GO" id="GO:0005886">
    <property type="term" value="C:plasma membrane"/>
    <property type="evidence" value="ECO:0007669"/>
    <property type="project" value="UniProtKB-SubCell"/>
</dbReference>
<dbReference type="Pfam" id="PF13515">
    <property type="entry name" value="FUSC_2"/>
    <property type="match status" value="1"/>
</dbReference>
<feature type="transmembrane region" description="Helical" evidence="8">
    <location>
        <begin position="231"/>
        <end position="248"/>
    </location>
</feature>
<keyword evidence="5 8" id="KW-0472">Membrane</keyword>
<dbReference type="InterPro" id="IPR049453">
    <property type="entry name" value="Memb_transporter_dom"/>
</dbReference>
<evidence type="ECO:0000256" key="7">
    <source>
        <dbReference type="SAM" id="MobiDB-lite"/>
    </source>
</evidence>
<feature type="transmembrane region" description="Helical" evidence="8">
    <location>
        <begin position="179"/>
        <end position="199"/>
    </location>
</feature>
<evidence type="ECO:0000256" key="1">
    <source>
        <dbReference type="ARBA" id="ARBA00004651"/>
    </source>
</evidence>
<feature type="transmembrane region" description="Helical" evidence="8">
    <location>
        <begin position="150"/>
        <end position="167"/>
    </location>
</feature>
<feature type="domain" description="Integral membrane bound transporter" evidence="9">
    <location>
        <begin position="244"/>
        <end position="366"/>
    </location>
</feature>
<comment type="subcellular location">
    <subcellularLocation>
        <location evidence="1">Cell membrane</location>
        <topology evidence="1">Multi-pass membrane protein</topology>
    </subcellularLocation>
</comment>
<evidence type="ECO:0000256" key="4">
    <source>
        <dbReference type="ARBA" id="ARBA00022989"/>
    </source>
</evidence>
<evidence type="ECO:0000256" key="6">
    <source>
        <dbReference type="ARBA" id="ARBA00043993"/>
    </source>
</evidence>
<organism evidence="10 11">
    <name type="scientific">Fulvimonas soli</name>
    <dbReference type="NCBI Taxonomy" id="155197"/>
    <lineage>
        <taxon>Bacteria</taxon>
        <taxon>Pseudomonadati</taxon>
        <taxon>Pseudomonadota</taxon>
        <taxon>Gammaproteobacteria</taxon>
        <taxon>Lysobacterales</taxon>
        <taxon>Rhodanobacteraceae</taxon>
        <taxon>Fulvimonas</taxon>
    </lineage>
</organism>
<evidence type="ECO:0000313" key="11">
    <source>
        <dbReference type="Proteomes" id="UP000245812"/>
    </source>
</evidence>
<feature type="transmembrane region" description="Helical" evidence="8">
    <location>
        <begin position="357"/>
        <end position="374"/>
    </location>
</feature>
<reference evidence="10 11" key="1">
    <citation type="submission" date="2018-05" db="EMBL/GenBank/DDBJ databases">
        <title>Genomic Encyclopedia of Type Strains, Phase IV (KMG-IV): sequencing the most valuable type-strain genomes for metagenomic binning, comparative biology and taxonomic classification.</title>
        <authorList>
            <person name="Goeker M."/>
        </authorList>
    </citation>
    <scope>NUCLEOTIDE SEQUENCE [LARGE SCALE GENOMIC DNA]</scope>
    <source>
        <strain evidence="10 11">DSM 14263</strain>
    </source>
</reference>
<keyword evidence="3 8" id="KW-0812">Transmembrane</keyword>
<name>A0A316I5K4_9GAMM</name>